<dbReference type="STRING" id="907348.TresaDRAFT_1640"/>
<accession>H7EKI3</accession>
<protein>
    <recommendedName>
        <fullName evidence="5">Lipoprotein</fullName>
    </recommendedName>
</protein>
<sequence>MKKTSRFAASVLKAVFAPLLLAAALGFSSCSDDGNDGKDTQGESSYPEDGKTSPLSNESITELNEAIIIANAYVAQDSTLASLKSDVEEAEKLLSSSLAKDSDAEALVAEIKKKLDDAKSSVTVTDTSFESIAGSSQSRAYKGLFEPTILKTEYDGIWLKYITPLVGTENAAQTATMLKSSISAPSYGKNVSEEQKKQGLFNCEFHPLDTVLTFSSKDGAYTLSDGTKTYTYEYLGLSHMGKNDNWHALFPERFKEGESRAFDCSVYKAKESDAGEYKYVLLCPDTPEETYHIEFRYGANINDLQSALDGEYAFWLAAGIPSDADEEMIENVIKLFVEENVPPATEYAYALVNIPFEEFFKEEAQEFDAYTSPTTKAAAGNMSYGTYHTQETPSEATTRGITYPVKIAKASLSALTGKKITDDSPSFEVTTTARGKSSTIRYSGKQNLFQSGDYSYYVLDDAPAFYKELSAEGGSVSAGKIVGNATKIERLYVTITNGEAHHDFSPQITMYIDDPTNAGKVTKLTFNDEAEKAAKVTEGGTEEQPLSALKAIIATDTNGKTYGLTTLSNFFWAKSQMGFKAPKSEDETKNNYPQHPLVGKQIAKLSFITQNGLHEAENITVGTVAENVFTAHDGDEAKFIIPNLQGK</sequence>
<feature type="signal peptide" evidence="2">
    <location>
        <begin position="1"/>
        <end position="22"/>
    </location>
</feature>
<dbReference type="RefSeq" id="WP_002704114.1">
    <property type="nucleotide sequence ID" value="NZ_AGRW01000045.1"/>
</dbReference>
<evidence type="ECO:0000313" key="4">
    <source>
        <dbReference type="Proteomes" id="UP000003571"/>
    </source>
</evidence>
<dbReference type="AlphaFoldDB" id="H7EKI3"/>
<proteinExistence type="predicted"/>
<dbReference type="EMBL" id="AGRW01000045">
    <property type="protein sequence ID" value="EIC01888.1"/>
    <property type="molecule type" value="Genomic_DNA"/>
</dbReference>
<dbReference type="Proteomes" id="UP000003571">
    <property type="component" value="Unassembled WGS sequence"/>
</dbReference>
<dbReference type="eggNOG" id="COG2138">
    <property type="taxonomic scope" value="Bacteria"/>
</dbReference>
<dbReference type="OrthoDB" id="1955657at2"/>
<reference evidence="3 4" key="1">
    <citation type="submission" date="2011-09" db="EMBL/GenBank/DDBJ databases">
        <title>The draft genome of Treponema saccharophilum DSM 2985.</title>
        <authorList>
            <consortium name="US DOE Joint Genome Institute (JGI-PGF)"/>
            <person name="Lucas S."/>
            <person name="Copeland A."/>
            <person name="Lapidus A."/>
            <person name="Glavina del Rio T."/>
            <person name="Dalin E."/>
            <person name="Tice H."/>
            <person name="Bruce D."/>
            <person name="Goodwin L."/>
            <person name="Pitluck S."/>
            <person name="Peters L."/>
            <person name="Kyrpides N."/>
            <person name="Mavromatis K."/>
            <person name="Ivanova N."/>
            <person name="Markowitz V."/>
            <person name="Cheng J.-F."/>
            <person name="Hugenholtz P."/>
            <person name="Woyke T."/>
            <person name="Wu D."/>
            <person name="Gronow S."/>
            <person name="Wellnitz S."/>
            <person name="Brambilla E."/>
            <person name="Klenk H.-P."/>
            <person name="Eisen J.A."/>
        </authorList>
    </citation>
    <scope>NUCLEOTIDE SEQUENCE [LARGE SCALE GENOMIC DNA]</scope>
    <source>
        <strain evidence="3 4">DSM 2985</strain>
    </source>
</reference>
<organism evidence="3 4">
    <name type="scientific">Treponema saccharophilum DSM 2985</name>
    <dbReference type="NCBI Taxonomy" id="907348"/>
    <lineage>
        <taxon>Bacteria</taxon>
        <taxon>Pseudomonadati</taxon>
        <taxon>Spirochaetota</taxon>
        <taxon>Spirochaetia</taxon>
        <taxon>Spirochaetales</taxon>
        <taxon>Treponemataceae</taxon>
        <taxon>Treponema</taxon>
    </lineage>
</organism>
<feature type="region of interest" description="Disordered" evidence="1">
    <location>
        <begin position="32"/>
        <end position="56"/>
    </location>
</feature>
<evidence type="ECO:0000256" key="2">
    <source>
        <dbReference type="SAM" id="SignalP"/>
    </source>
</evidence>
<name>H7EKI3_9SPIR</name>
<dbReference type="PATRIC" id="fig|907348.3.peg.1401"/>
<feature type="chain" id="PRO_5003608739" description="Lipoprotein" evidence="2">
    <location>
        <begin position="23"/>
        <end position="647"/>
    </location>
</feature>
<evidence type="ECO:0008006" key="5">
    <source>
        <dbReference type="Google" id="ProtNLM"/>
    </source>
</evidence>
<keyword evidence="4" id="KW-1185">Reference proteome</keyword>
<evidence type="ECO:0000256" key="1">
    <source>
        <dbReference type="SAM" id="MobiDB-lite"/>
    </source>
</evidence>
<comment type="caution">
    <text evidence="3">The sequence shown here is derived from an EMBL/GenBank/DDBJ whole genome shotgun (WGS) entry which is preliminary data.</text>
</comment>
<evidence type="ECO:0000313" key="3">
    <source>
        <dbReference type="EMBL" id="EIC01888.1"/>
    </source>
</evidence>
<gene>
    <name evidence="3" type="ORF">TresaDRAFT_1640</name>
</gene>
<dbReference type="PROSITE" id="PS51257">
    <property type="entry name" value="PROKAR_LIPOPROTEIN"/>
    <property type="match status" value="1"/>
</dbReference>
<keyword evidence="2" id="KW-0732">Signal</keyword>